<accession>A0A2G9QAR1</accession>
<keyword evidence="3" id="KW-1185">Reference proteome</keyword>
<sequence>MVYTFFILQKSNPTKNGQLCCVFPPSQWFPVLYWMKTLGPQMLSIVHVIVLGLCAFCRLLYPLYSTIC</sequence>
<evidence type="ECO:0000256" key="1">
    <source>
        <dbReference type="SAM" id="Phobius"/>
    </source>
</evidence>
<dbReference type="EMBL" id="KZ060177">
    <property type="protein sequence ID" value="PIO12692.1"/>
    <property type="molecule type" value="Genomic_DNA"/>
</dbReference>
<organism evidence="2 3">
    <name type="scientific">Aquarana catesbeiana</name>
    <name type="common">American bullfrog</name>
    <name type="synonym">Rana catesbeiana</name>
    <dbReference type="NCBI Taxonomy" id="8400"/>
    <lineage>
        <taxon>Eukaryota</taxon>
        <taxon>Metazoa</taxon>
        <taxon>Chordata</taxon>
        <taxon>Craniata</taxon>
        <taxon>Vertebrata</taxon>
        <taxon>Euteleostomi</taxon>
        <taxon>Amphibia</taxon>
        <taxon>Batrachia</taxon>
        <taxon>Anura</taxon>
        <taxon>Neobatrachia</taxon>
        <taxon>Ranoidea</taxon>
        <taxon>Ranidae</taxon>
        <taxon>Aquarana</taxon>
    </lineage>
</organism>
<protein>
    <submittedName>
        <fullName evidence="2">Uncharacterized protein</fullName>
    </submittedName>
</protein>
<feature type="transmembrane region" description="Helical" evidence="1">
    <location>
        <begin position="42"/>
        <end position="61"/>
    </location>
</feature>
<evidence type="ECO:0000313" key="3">
    <source>
        <dbReference type="Proteomes" id="UP000228934"/>
    </source>
</evidence>
<keyword evidence="1" id="KW-0472">Membrane</keyword>
<keyword evidence="1" id="KW-1133">Transmembrane helix</keyword>
<dbReference type="Proteomes" id="UP000228934">
    <property type="component" value="Unassembled WGS sequence"/>
</dbReference>
<keyword evidence="1" id="KW-0812">Transmembrane</keyword>
<evidence type="ECO:0000313" key="2">
    <source>
        <dbReference type="EMBL" id="PIO12692.1"/>
    </source>
</evidence>
<proteinExistence type="predicted"/>
<name>A0A2G9QAR1_AQUCT</name>
<reference evidence="3" key="1">
    <citation type="journal article" date="2017" name="Nat. Commun.">
        <title>The North American bullfrog draft genome provides insight into hormonal regulation of long noncoding RNA.</title>
        <authorList>
            <person name="Hammond S.A."/>
            <person name="Warren R.L."/>
            <person name="Vandervalk B.P."/>
            <person name="Kucuk E."/>
            <person name="Khan H."/>
            <person name="Gibb E.A."/>
            <person name="Pandoh P."/>
            <person name="Kirk H."/>
            <person name="Zhao Y."/>
            <person name="Jones M."/>
            <person name="Mungall A.J."/>
            <person name="Coope R."/>
            <person name="Pleasance S."/>
            <person name="Moore R.A."/>
            <person name="Holt R.A."/>
            <person name="Round J.M."/>
            <person name="Ohora S."/>
            <person name="Walle B.V."/>
            <person name="Veldhoen N."/>
            <person name="Helbing C.C."/>
            <person name="Birol I."/>
        </authorList>
    </citation>
    <scope>NUCLEOTIDE SEQUENCE [LARGE SCALE GENOMIC DNA]</scope>
</reference>
<gene>
    <name evidence="2" type="ORF">AB205_0138550</name>
</gene>
<dbReference type="AlphaFoldDB" id="A0A2G9QAR1"/>